<feature type="signal peptide" evidence="7">
    <location>
        <begin position="1"/>
        <end position="23"/>
    </location>
</feature>
<keyword evidence="2" id="KW-0813">Transport</keyword>
<dbReference type="InterPro" id="IPR045265">
    <property type="entry name" value="AIR12_DOMON"/>
</dbReference>
<dbReference type="CDD" id="cd09629">
    <property type="entry name" value="DOMON_CIL1_like"/>
    <property type="match status" value="1"/>
</dbReference>
<dbReference type="Pfam" id="PF04526">
    <property type="entry name" value="DUF568"/>
    <property type="match status" value="1"/>
</dbReference>
<evidence type="ECO:0000256" key="2">
    <source>
        <dbReference type="ARBA" id="ARBA00022448"/>
    </source>
</evidence>
<dbReference type="PANTHER" id="PTHR23130">
    <property type="entry name" value="CYTOCHROME B561 AND DOMON DOMAIN-CONTAINING PROTEIN"/>
    <property type="match status" value="1"/>
</dbReference>
<evidence type="ECO:0000256" key="4">
    <source>
        <dbReference type="ARBA" id="ARBA00022982"/>
    </source>
</evidence>
<keyword evidence="5" id="KW-0472">Membrane</keyword>
<evidence type="ECO:0000256" key="7">
    <source>
        <dbReference type="SAM" id="SignalP"/>
    </source>
</evidence>
<dbReference type="AlphaFoldDB" id="A0A6J1DRA3"/>
<dbReference type="KEGG" id="mcha:111023607"/>
<dbReference type="GO" id="GO:0016020">
    <property type="term" value="C:membrane"/>
    <property type="evidence" value="ECO:0007669"/>
    <property type="project" value="UniProtKB-SubCell"/>
</dbReference>
<feature type="compositionally biased region" description="Low complexity" evidence="6">
    <location>
        <begin position="194"/>
        <end position="205"/>
    </location>
</feature>
<reference evidence="10" key="1">
    <citation type="submission" date="2025-08" db="UniProtKB">
        <authorList>
            <consortium name="RefSeq"/>
        </authorList>
    </citation>
    <scope>IDENTIFICATION</scope>
    <source>
        <strain evidence="10">OHB3-1</strain>
    </source>
</reference>
<feature type="domain" description="DOMON" evidence="8">
    <location>
        <begin position="45"/>
        <end position="158"/>
    </location>
</feature>
<keyword evidence="3 7" id="KW-0732">Signal</keyword>
<evidence type="ECO:0000256" key="5">
    <source>
        <dbReference type="ARBA" id="ARBA00023136"/>
    </source>
</evidence>
<sequence length="256" mass="26575">MAMPMASLFYLILAGFLLPAAHSLTCSSQKFANRTFAHCEDLPHLDAFIHWTYDSKNSSLSLAFLAPPPRPGGWVAWAVNPTATGMAGAQALLVGGSGAAPSVRTFNISSYSSVVPSPELSFPVWDVAAESTGGRFTIYAKLKVPAKATSLNQVWQVGPAVDPSGGLTVHEFKPANLNARGVLEFVKSKKRDASPAPRAHGGASPAPAPAPAVVGRENGTATAAPGPDKGGAAGIRSRNLGSVLGLFLFVWGIIVF</sequence>
<name>A0A6J1DRA3_MOMCH</name>
<dbReference type="InterPro" id="IPR005018">
    <property type="entry name" value="DOMON_domain"/>
</dbReference>
<proteinExistence type="predicted"/>
<evidence type="ECO:0000313" key="10">
    <source>
        <dbReference type="RefSeq" id="XP_022156775.1"/>
    </source>
</evidence>
<organism evidence="9 10">
    <name type="scientific">Momordica charantia</name>
    <name type="common">Bitter gourd</name>
    <name type="synonym">Balsam pear</name>
    <dbReference type="NCBI Taxonomy" id="3673"/>
    <lineage>
        <taxon>Eukaryota</taxon>
        <taxon>Viridiplantae</taxon>
        <taxon>Streptophyta</taxon>
        <taxon>Embryophyta</taxon>
        <taxon>Tracheophyta</taxon>
        <taxon>Spermatophyta</taxon>
        <taxon>Magnoliopsida</taxon>
        <taxon>eudicotyledons</taxon>
        <taxon>Gunneridae</taxon>
        <taxon>Pentapetalae</taxon>
        <taxon>rosids</taxon>
        <taxon>fabids</taxon>
        <taxon>Cucurbitales</taxon>
        <taxon>Cucurbitaceae</taxon>
        <taxon>Momordiceae</taxon>
        <taxon>Momordica</taxon>
    </lineage>
</organism>
<evidence type="ECO:0000256" key="1">
    <source>
        <dbReference type="ARBA" id="ARBA00004370"/>
    </source>
</evidence>
<feature type="chain" id="PRO_5026841177" evidence="7">
    <location>
        <begin position="24"/>
        <end position="256"/>
    </location>
</feature>
<evidence type="ECO:0000256" key="6">
    <source>
        <dbReference type="SAM" id="MobiDB-lite"/>
    </source>
</evidence>
<dbReference type="Proteomes" id="UP000504603">
    <property type="component" value="Unplaced"/>
</dbReference>
<gene>
    <name evidence="10" type="primary">LOC111023607</name>
</gene>
<protein>
    <submittedName>
        <fullName evidence="10">Auxin-induced in root cultures protein 12</fullName>
    </submittedName>
</protein>
<comment type="subcellular location">
    <subcellularLocation>
        <location evidence="1">Membrane</location>
    </subcellularLocation>
</comment>
<accession>A0A6J1DRA3</accession>
<evidence type="ECO:0000313" key="9">
    <source>
        <dbReference type="Proteomes" id="UP000504603"/>
    </source>
</evidence>
<feature type="region of interest" description="Disordered" evidence="6">
    <location>
        <begin position="193"/>
        <end position="232"/>
    </location>
</feature>
<dbReference type="RefSeq" id="XP_022156775.1">
    <property type="nucleotide sequence ID" value="XM_022301083.1"/>
</dbReference>
<dbReference type="PANTHER" id="PTHR23130:SF157">
    <property type="entry name" value="AUXIN-INDUCED IN ROOT CULTURES PROTEIN 12"/>
    <property type="match status" value="1"/>
</dbReference>
<keyword evidence="9" id="KW-1185">Reference proteome</keyword>
<evidence type="ECO:0000259" key="8">
    <source>
        <dbReference type="PROSITE" id="PS50836"/>
    </source>
</evidence>
<evidence type="ECO:0000256" key="3">
    <source>
        <dbReference type="ARBA" id="ARBA00022729"/>
    </source>
</evidence>
<dbReference type="OrthoDB" id="2419613at2759"/>
<dbReference type="PROSITE" id="PS50836">
    <property type="entry name" value="DOMON"/>
    <property type="match status" value="1"/>
</dbReference>
<keyword evidence="4" id="KW-0249">Electron transport</keyword>
<dbReference type="GeneID" id="111023607"/>